<gene>
    <name evidence="3" type="primary">LOC107793478</name>
</gene>
<feature type="domain" description="RNase H type-1" evidence="1">
    <location>
        <begin position="2"/>
        <end position="108"/>
    </location>
</feature>
<evidence type="ECO:0000313" key="2">
    <source>
        <dbReference type="Proteomes" id="UP000790787"/>
    </source>
</evidence>
<evidence type="ECO:0000259" key="1">
    <source>
        <dbReference type="Pfam" id="PF13456"/>
    </source>
</evidence>
<dbReference type="Proteomes" id="UP000790787">
    <property type="component" value="Chromosome 12"/>
</dbReference>
<proteinExistence type="predicted"/>
<organism evidence="2 3">
    <name type="scientific">Nicotiana tabacum</name>
    <name type="common">Common tobacco</name>
    <dbReference type="NCBI Taxonomy" id="4097"/>
    <lineage>
        <taxon>Eukaryota</taxon>
        <taxon>Viridiplantae</taxon>
        <taxon>Streptophyta</taxon>
        <taxon>Embryophyta</taxon>
        <taxon>Tracheophyta</taxon>
        <taxon>Spermatophyta</taxon>
        <taxon>Magnoliopsida</taxon>
        <taxon>eudicotyledons</taxon>
        <taxon>Gunneridae</taxon>
        <taxon>Pentapetalae</taxon>
        <taxon>asterids</taxon>
        <taxon>lamiids</taxon>
        <taxon>Solanales</taxon>
        <taxon>Solanaceae</taxon>
        <taxon>Nicotianoideae</taxon>
        <taxon>Nicotianeae</taxon>
        <taxon>Nicotiana</taxon>
    </lineage>
</organism>
<dbReference type="OMA" id="ICCFSAG"/>
<dbReference type="InterPro" id="IPR053151">
    <property type="entry name" value="RNase_H-like"/>
</dbReference>
<dbReference type="CDD" id="cd06222">
    <property type="entry name" value="RNase_H_like"/>
    <property type="match status" value="1"/>
</dbReference>
<dbReference type="GO" id="GO:0004523">
    <property type="term" value="F:RNA-DNA hybrid ribonuclease activity"/>
    <property type="evidence" value="ECO:0007669"/>
    <property type="project" value="InterPro"/>
</dbReference>
<dbReference type="GeneID" id="107793478"/>
<dbReference type="RefSeq" id="XP_016471338.1">
    <property type="nucleotide sequence ID" value="XM_016615852.1"/>
</dbReference>
<dbReference type="InterPro" id="IPR044730">
    <property type="entry name" value="RNase_H-like_dom_plant"/>
</dbReference>
<dbReference type="InterPro" id="IPR012337">
    <property type="entry name" value="RNaseH-like_sf"/>
</dbReference>
<reference evidence="3" key="2">
    <citation type="submission" date="2025-08" db="UniProtKB">
        <authorList>
            <consortium name="RefSeq"/>
        </authorList>
    </citation>
    <scope>IDENTIFICATION</scope>
    <source>
        <tissue evidence="3">Leaf</tissue>
    </source>
</reference>
<dbReference type="KEGG" id="nta:107793478"/>
<name>A0A1S4A3X1_TOBAC</name>
<keyword evidence="2" id="KW-1185">Reference proteome</keyword>
<accession>A0A1S4A3X1</accession>
<dbReference type="Pfam" id="PF13456">
    <property type="entry name" value="RVT_3"/>
    <property type="match status" value="1"/>
</dbReference>
<dbReference type="InterPro" id="IPR036397">
    <property type="entry name" value="RNaseH_sf"/>
</dbReference>
<dbReference type="PANTHER" id="PTHR47723">
    <property type="entry name" value="OS05G0353850 PROTEIN"/>
    <property type="match status" value="1"/>
</dbReference>
<evidence type="ECO:0000313" key="3">
    <source>
        <dbReference type="RefSeq" id="XP_016471338.1"/>
    </source>
</evidence>
<dbReference type="AlphaFoldDB" id="A0A1S4A3X1"/>
<dbReference type="InterPro" id="IPR002156">
    <property type="entry name" value="RNaseH_domain"/>
</dbReference>
<dbReference type="PANTHER" id="PTHR47723:SF19">
    <property type="entry name" value="POLYNUCLEOTIDYL TRANSFERASE, RIBONUCLEASE H-LIKE SUPERFAMILY PROTEIN"/>
    <property type="match status" value="1"/>
</dbReference>
<protein>
    <submittedName>
        <fullName evidence="3">Uncharacterized protein LOC107793478</fullName>
    </submittedName>
</protein>
<dbReference type="OrthoDB" id="1215078at2759"/>
<dbReference type="Gene3D" id="3.30.420.10">
    <property type="entry name" value="Ribonuclease H-like superfamily/Ribonuclease H"/>
    <property type="match status" value="1"/>
</dbReference>
<dbReference type="GO" id="GO:0003676">
    <property type="term" value="F:nucleic acid binding"/>
    <property type="evidence" value="ECO:0007669"/>
    <property type="project" value="InterPro"/>
</dbReference>
<reference evidence="2" key="1">
    <citation type="journal article" date="2014" name="Nat. Commun.">
        <title>The tobacco genome sequence and its comparison with those of tomato and potato.</title>
        <authorList>
            <person name="Sierro N."/>
            <person name="Battey J.N."/>
            <person name="Ouadi S."/>
            <person name="Bakaher N."/>
            <person name="Bovet L."/>
            <person name="Willig A."/>
            <person name="Goepfert S."/>
            <person name="Peitsch M.C."/>
            <person name="Ivanov N.V."/>
        </authorList>
    </citation>
    <scope>NUCLEOTIDE SEQUENCE [LARGE SCALE GENOMIC DNA]</scope>
</reference>
<sequence length="174" mass="19919">MAAGLGGIFRNSNGDWIVGFHKSFHATSAIQAELMALQEGLKIARDMNFVDMKIETDSTEIIKLLYEDNQYLSNTIIEYRLLMHRLKLPTLKYNFREGNEVAHLLAKEVVKDFSPIKYFYYARPPLFVELELIRNKHGICNSTKYLPTTVCNSIATLGNNNVLKDYALSMESYV</sequence>
<dbReference type="SUPFAM" id="SSF53098">
    <property type="entry name" value="Ribonuclease H-like"/>
    <property type="match status" value="1"/>
</dbReference>
<dbReference type="PaxDb" id="4097-A0A1S4A3X1"/>